<keyword evidence="3" id="KW-1185">Reference proteome</keyword>
<accession>A0A5B8V8S7</accession>
<feature type="transmembrane region" description="Helical" evidence="1">
    <location>
        <begin position="557"/>
        <end position="575"/>
    </location>
</feature>
<protein>
    <submittedName>
        <fullName evidence="2">Cell envelope integrity protein CreD</fullName>
    </submittedName>
</protein>
<organism evidence="2 3">
    <name type="scientific">Panacibacter ginsenosidivorans</name>
    <dbReference type="NCBI Taxonomy" id="1813871"/>
    <lineage>
        <taxon>Bacteria</taxon>
        <taxon>Pseudomonadati</taxon>
        <taxon>Bacteroidota</taxon>
        <taxon>Chitinophagia</taxon>
        <taxon>Chitinophagales</taxon>
        <taxon>Chitinophagaceae</taxon>
        <taxon>Panacibacter</taxon>
    </lineage>
</organism>
<keyword evidence="1" id="KW-0812">Transmembrane</keyword>
<feature type="transmembrane region" description="Helical" evidence="1">
    <location>
        <begin position="175"/>
        <end position="196"/>
    </location>
</feature>
<dbReference type="RefSeq" id="WP_147189436.1">
    <property type="nucleotide sequence ID" value="NZ_CP042435.1"/>
</dbReference>
<feature type="transmembrane region" description="Helical" evidence="1">
    <location>
        <begin position="74"/>
        <end position="95"/>
    </location>
</feature>
<feature type="transmembrane region" description="Helical" evidence="1">
    <location>
        <begin position="478"/>
        <end position="495"/>
    </location>
</feature>
<keyword evidence="1" id="KW-1133">Transmembrane helix</keyword>
<dbReference type="KEGG" id="pgin:FRZ67_10125"/>
<evidence type="ECO:0000313" key="2">
    <source>
        <dbReference type="EMBL" id="QEC67629.1"/>
    </source>
</evidence>
<dbReference type="InterPro" id="IPR010364">
    <property type="entry name" value="Uncharacterised_IM_CreD"/>
</dbReference>
<dbReference type="NCBIfam" id="NF008712">
    <property type="entry name" value="PRK11715.1-1"/>
    <property type="match status" value="1"/>
</dbReference>
<feature type="transmembrane region" description="Helical" evidence="1">
    <location>
        <begin position="7"/>
        <end position="28"/>
    </location>
</feature>
<dbReference type="Proteomes" id="UP000321533">
    <property type="component" value="Chromosome"/>
</dbReference>
<dbReference type="Pfam" id="PF06123">
    <property type="entry name" value="CreD"/>
    <property type="match status" value="1"/>
</dbReference>
<feature type="transmembrane region" description="Helical" evidence="1">
    <location>
        <begin position="453"/>
        <end position="471"/>
    </location>
</feature>
<name>A0A5B8V8S7_9BACT</name>
<dbReference type="PANTHER" id="PTHR30092:SF0">
    <property type="entry name" value="INNER MEMBRANE PROTEIN CRED"/>
    <property type="match status" value="1"/>
</dbReference>
<reference evidence="2 3" key="1">
    <citation type="journal article" date="2016" name="Int. J. Syst. Evol. Microbiol.">
        <title>Panacibacter ginsenosidivorans gen. nov., sp. nov., with ginsenoside converting activity isolated from soil of a ginseng field.</title>
        <authorList>
            <person name="Siddiqi M.Z."/>
            <person name="Muhammad Shafi S."/>
            <person name="Choi K.D."/>
            <person name="Im W.T."/>
        </authorList>
    </citation>
    <scope>NUCLEOTIDE SEQUENCE [LARGE SCALE GENOMIC DNA]</scope>
    <source>
        <strain evidence="2 3">Gsoil1550</strain>
    </source>
</reference>
<dbReference type="PANTHER" id="PTHR30092">
    <property type="entry name" value="INNER MEMBRANE PROTEIN CRED"/>
    <property type="match status" value="1"/>
</dbReference>
<feature type="transmembrane region" description="Helical" evidence="1">
    <location>
        <begin position="501"/>
        <end position="523"/>
    </location>
</feature>
<evidence type="ECO:0000313" key="3">
    <source>
        <dbReference type="Proteomes" id="UP000321533"/>
    </source>
</evidence>
<proteinExistence type="predicted"/>
<dbReference type="AlphaFoldDB" id="A0A5B8V8S7"/>
<feature type="transmembrane region" description="Helical" evidence="1">
    <location>
        <begin position="34"/>
        <end position="62"/>
    </location>
</feature>
<gene>
    <name evidence="2" type="primary">creD</name>
    <name evidence="2" type="ORF">FRZ67_10125</name>
</gene>
<feature type="transmembrane region" description="Helical" evidence="1">
    <location>
        <begin position="110"/>
        <end position="130"/>
    </location>
</feature>
<dbReference type="OrthoDB" id="9791851at2"/>
<dbReference type="EMBL" id="CP042435">
    <property type="protein sequence ID" value="QEC67629.1"/>
    <property type="molecule type" value="Genomic_DNA"/>
</dbReference>
<sequence>MTSSTLAARIWFLSSLCFGIGGFSWFIFDEPGAAVMLLFLGPIAAFAGSFPAFIILFIYIPLIQKWLKKVQYKFIALISLQLFITLGYGIIAGIFDTSFNYDNEPWQNFFQTAGLSTASLFACSLAAIALSHKKLTAYFSENILSQTQIDTYMESNYTTEPSAYRNPKPSSSNKTLIKGIITGVLILVLLIPTYFISDLVTERKERKDKIITEASDSWAGNQLLSGPYLYIPFKNAAQHITMLPENIDVKGDITPEDRQRSIYKVLLYKSVINGKGSFSFKLPKDVDTAGLQLSDAKLCFGISDFKGIEDRIVIKFNNTDYELSPGLPTNDIDSNGLSVPVSLSEADLQNSIAFNYSIKIKGSGRLHFIPAAGNSSFALQSTWPSPSFDGTTIPNDHNVNDSGFTAKWIFNKANLPFQTILHDGNTIKGKVDFGVSILQPIDDYAKTTRCIKYAIMFIGLTFSLFFIVEIMQKKPVHPVQYVLVGLALVIFYSLLLSISEFIHFDLAYLIAATATVSLISLYAKSHFKTWKIAGLFAAVLGSLYAFNYVLISLEDTALLVGSVALFIVLAIAMYASRKINWYGNDAMDIKTEVA</sequence>
<evidence type="ECO:0000256" key="1">
    <source>
        <dbReference type="SAM" id="Phobius"/>
    </source>
</evidence>
<keyword evidence="1" id="KW-0472">Membrane</keyword>
<dbReference type="GO" id="GO:0005886">
    <property type="term" value="C:plasma membrane"/>
    <property type="evidence" value="ECO:0007669"/>
    <property type="project" value="TreeGrafter"/>
</dbReference>
<feature type="transmembrane region" description="Helical" evidence="1">
    <location>
        <begin position="530"/>
        <end position="551"/>
    </location>
</feature>